<evidence type="ECO:0000313" key="2">
    <source>
        <dbReference type="EMBL" id="KAF2863713.1"/>
    </source>
</evidence>
<dbReference type="EMBL" id="MU005959">
    <property type="protein sequence ID" value="KAF2863713.1"/>
    <property type="molecule type" value="Genomic_DNA"/>
</dbReference>
<feature type="region of interest" description="Disordered" evidence="1">
    <location>
        <begin position="1"/>
        <end position="94"/>
    </location>
</feature>
<protein>
    <recommendedName>
        <fullName evidence="4">Early meiotic induction protein 1</fullName>
    </recommendedName>
</protein>
<gene>
    <name evidence="2" type="ORF">K470DRAFT_254609</name>
</gene>
<sequence>MGWWWSFSSDDKSSNSSVASLTDGQKERIFGVCPQPQPQPQGANPNPNPDEEWTALIKSFEAPSSTPEPSTQTPNPHPPEDKPQPHDRYLPDGSLNIHPDSLYPVAMSCRQAFDQVFYCQSLGGKFNDVYRFGSVQDCSDQWAAFWFCMRNRTIPAKDKQCMVRNFYKERDERRKREKGSSEDIWPLRTKALERAFDKDPGF</sequence>
<accession>A0A6A7C8H4</accession>
<name>A0A6A7C8H4_9PEZI</name>
<dbReference type="InterPro" id="IPR021475">
    <property type="entry name" value="Pants/Emi1-like"/>
</dbReference>
<proteinExistence type="predicted"/>
<keyword evidence="3" id="KW-1185">Reference proteome</keyword>
<dbReference type="Proteomes" id="UP000799421">
    <property type="component" value="Unassembled WGS sequence"/>
</dbReference>
<dbReference type="OrthoDB" id="2017405at2759"/>
<dbReference type="PANTHER" id="PTHR28052:SF1">
    <property type="entry name" value="UPF0545 PROTEIN C22ORF39"/>
    <property type="match status" value="1"/>
</dbReference>
<dbReference type="PANTHER" id="PTHR28052">
    <property type="entry name" value="UPF0545 PROTEIN C22ORF39"/>
    <property type="match status" value="1"/>
</dbReference>
<feature type="compositionally biased region" description="Basic and acidic residues" evidence="1">
    <location>
        <begin position="78"/>
        <end position="90"/>
    </location>
</feature>
<reference evidence="2" key="1">
    <citation type="journal article" date="2020" name="Stud. Mycol.">
        <title>101 Dothideomycetes genomes: a test case for predicting lifestyles and emergence of pathogens.</title>
        <authorList>
            <person name="Haridas S."/>
            <person name="Albert R."/>
            <person name="Binder M."/>
            <person name="Bloem J."/>
            <person name="Labutti K."/>
            <person name="Salamov A."/>
            <person name="Andreopoulos B."/>
            <person name="Baker S."/>
            <person name="Barry K."/>
            <person name="Bills G."/>
            <person name="Bluhm B."/>
            <person name="Cannon C."/>
            <person name="Castanera R."/>
            <person name="Culley D."/>
            <person name="Daum C."/>
            <person name="Ezra D."/>
            <person name="Gonzalez J."/>
            <person name="Henrissat B."/>
            <person name="Kuo A."/>
            <person name="Liang C."/>
            <person name="Lipzen A."/>
            <person name="Lutzoni F."/>
            <person name="Magnuson J."/>
            <person name="Mondo S."/>
            <person name="Nolan M."/>
            <person name="Ohm R."/>
            <person name="Pangilinan J."/>
            <person name="Park H.-J."/>
            <person name="Ramirez L."/>
            <person name="Alfaro M."/>
            <person name="Sun H."/>
            <person name="Tritt A."/>
            <person name="Yoshinaga Y."/>
            <person name="Zwiers L.-H."/>
            <person name="Turgeon B."/>
            <person name="Goodwin S."/>
            <person name="Spatafora J."/>
            <person name="Crous P."/>
            <person name="Grigoriev I."/>
        </authorList>
    </citation>
    <scope>NUCLEOTIDE SEQUENCE</scope>
    <source>
        <strain evidence="2">CBS 480.64</strain>
    </source>
</reference>
<evidence type="ECO:0008006" key="4">
    <source>
        <dbReference type="Google" id="ProtNLM"/>
    </source>
</evidence>
<dbReference type="AlphaFoldDB" id="A0A6A7C8H4"/>
<evidence type="ECO:0000313" key="3">
    <source>
        <dbReference type="Proteomes" id="UP000799421"/>
    </source>
</evidence>
<organism evidence="2 3">
    <name type="scientific">Piedraia hortae CBS 480.64</name>
    <dbReference type="NCBI Taxonomy" id="1314780"/>
    <lineage>
        <taxon>Eukaryota</taxon>
        <taxon>Fungi</taxon>
        <taxon>Dikarya</taxon>
        <taxon>Ascomycota</taxon>
        <taxon>Pezizomycotina</taxon>
        <taxon>Dothideomycetes</taxon>
        <taxon>Dothideomycetidae</taxon>
        <taxon>Capnodiales</taxon>
        <taxon>Piedraiaceae</taxon>
        <taxon>Piedraia</taxon>
    </lineage>
</organism>
<evidence type="ECO:0000256" key="1">
    <source>
        <dbReference type="SAM" id="MobiDB-lite"/>
    </source>
</evidence>
<dbReference type="Pfam" id="PF11326">
    <property type="entry name" value="PANTS-like"/>
    <property type="match status" value="1"/>
</dbReference>
<feature type="compositionally biased region" description="Low complexity" evidence="1">
    <location>
        <begin position="63"/>
        <end position="74"/>
    </location>
</feature>